<keyword evidence="2" id="KW-0614">Plasmid</keyword>
<gene>
    <name evidence="2" type="ordered locus">AZOLI_p50175</name>
</gene>
<dbReference type="Proteomes" id="UP000005667">
    <property type="component" value="Plasmid AZO_p5"/>
</dbReference>
<name>G7ZI65_AZOL4</name>
<evidence type="ECO:0000256" key="1">
    <source>
        <dbReference type="SAM" id="MobiDB-lite"/>
    </source>
</evidence>
<feature type="region of interest" description="Disordered" evidence="1">
    <location>
        <begin position="269"/>
        <end position="292"/>
    </location>
</feature>
<dbReference type="OrthoDB" id="7304150at2"/>
<keyword evidence="3" id="KW-1185">Reference proteome</keyword>
<feature type="region of interest" description="Disordered" evidence="1">
    <location>
        <begin position="1"/>
        <end position="24"/>
    </location>
</feature>
<organism evidence="2 3">
    <name type="scientific">Azospirillum lipoferum (strain 4B)</name>
    <dbReference type="NCBI Taxonomy" id="862719"/>
    <lineage>
        <taxon>Bacteria</taxon>
        <taxon>Pseudomonadati</taxon>
        <taxon>Pseudomonadota</taxon>
        <taxon>Alphaproteobacteria</taxon>
        <taxon>Rhodospirillales</taxon>
        <taxon>Azospirillaceae</taxon>
        <taxon>Azospirillum</taxon>
    </lineage>
</organism>
<feature type="region of interest" description="Disordered" evidence="1">
    <location>
        <begin position="58"/>
        <end position="222"/>
    </location>
</feature>
<dbReference type="EMBL" id="FQ311873">
    <property type="protein sequence ID" value="CBS91175.1"/>
    <property type="molecule type" value="Genomic_DNA"/>
</dbReference>
<protein>
    <submittedName>
        <fullName evidence="2">Uncharacterized protein</fullName>
    </submittedName>
</protein>
<feature type="compositionally biased region" description="Low complexity" evidence="1">
    <location>
        <begin position="79"/>
        <end position="119"/>
    </location>
</feature>
<feature type="compositionally biased region" description="Pro residues" evidence="1">
    <location>
        <begin position="154"/>
        <end position="166"/>
    </location>
</feature>
<proteinExistence type="predicted"/>
<accession>G7ZI65</accession>
<feature type="compositionally biased region" description="Low complexity" evidence="1">
    <location>
        <begin position="189"/>
        <end position="209"/>
    </location>
</feature>
<reference evidence="3" key="1">
    <citation type="journal article" date="2011" name="PLoS Genet.">
        <title>Azospirillum genomes reveal transition of bacteria from aquatic to terrestrial environments.</title>
        <authorList>
            <person name="Wisniewski-Dye F."/>
            <person name="Borziak K."/>
            <person name="Khalsa-Moyers G."/>
            <person name="Alexandre G."/>
            <person name="Sukharnikov L.O."/>
            <person name="Wuichet K."/>
            <person name="Hurst G.B."/>
            <person name="McDonald W.H."/>
            <person name="Robertson J.S."/>
            <person name="Barbe V."/>
            <person name="Calteau A."/>
            <person name="Rouy Z."/>
            <person name="Mangenot S."/>
            <person name="Prigent-Combaret C."/>
            <person name="Normand P."/>
            <person name="Boyer M."/>
            <person name="Siguier P."/>
            <person name="Dessaux Y."/>
            <person name="Elmerich C."/>
            <person name="Condemine G."/>
            <person name="Krishnen G."/>
            <person name="Kennedy I."/>
            <person name="Paterson A.H."/>
            <person name="Gonzalez V."/>
            <person name="Mavingui P."/>
            <person name="Zhulin I.B."/>
        </authorList>
    </citation>
    <scope>NUCLEOTIDE SEQUENCE [LARGE SCALE GENOMIC DNA]</scope>
    <source>
        <strain evidence="3">4B</strain>
    </source>
</reference>
<dbReference type="AlphaFoldDB" id="G7ZI65"/>
<evidence type="ECO:0000313" key="2">
    <source>
        <dbReference type="EMBL" id="CBS91175.1"/>
    </source>
</evidence>
<geneLocation type="plasmid" evidence="2 3">
    <name>AZO_p5</name>
</geneLocation>
<dbReference type="RefSeq" id="WP_014249997.1">
    <property type="nucleotide sequence ID" value="NC_016624.1"/>
</dbReference>
<dbReference type="Gene3D" id="1.10.10.60">
    <property type="entry name" value="Homeodomain-like"/>
    <property type="match status" value="1"/>
</dbReference>
<sequence>MNAETGSEPESPKKRGRIPQSAWPQILERYRSGATLSAIAREFECTPSAISYIIKKAEAASGQGDAAQGDDDQGDAQADDAQSSAAAAPAEETSAPVTAAPASPAAEPAPAAPAEAEAPAEPRRAGRTVRGTLTRAPRTEPAADPAPVETPAASPAPAPAATPAPAAPAQTETLRLNRQEPAPAPAPAAAPAAAPVTAAPATTDAPRTAGQPTPPVDAVEGRLRDTAKACISAYRGWRQQPSEATIQSLSDSVHELRKALARVEIDMSASRREEQAIRPIPIPAHRASRRPN</sequence>
<evidence type="ECO:0000313" key="3">
    <source>
        <dbReference type="Proteomes" id="UP000005667"/>
    </source>
</evidence>
<feature type="compositionally biased region" description="Acidic residues" evidence="1">
    <location>
        <begin position="68"/>
        <end position="78"/>
    </location>
</feature>
<dbReference type="KEGG" id="ali:AZOLI_p50175"/>
<dbReference type="HOGENOM" id="CLU_952027_0_0_5"/>